<dbReference type="EMBL" id="LR796666">
    <property type="protein sequence ID" value="CAB4158231.1"/>
    <property type="molecule type" value="Genomic_DNA"/>
</dbReference>
<accession>A0A6J5NLG0</accession>
<proteinExistence type="predicted"/>
<name>A0A6J5NLG0_9CAUD</name>
<dbReference type="InterPro" id="IPR041329">
    <property type="entry name" value="YubB_C"/>
</dbReference>
<evidence type="ECO:0000259" key="1">
    <source>
        <dbReference type="Pfam" id="PF18406"/>
    </source>
</evidence>
<sequence length="218" mass="25110">MPNWVTNTLTITGEPELLAEVGARLRAPIPNSADHTETQPKFSFWNIIKPEDSILDEYFANADSTQLSNGNNWYNWNNRNWGCKWDARVHFAEMVDGNLVYEFDTAWAPPIQVLETLSRDIPDAKLTLRFVEEQGWGGVTVFKVGEVYEEEAWDIPDTHEEAVKVFGECWHCDDPGNLYQDCPESQASQSHEKDIELMGECRWCEINEDGRYEDCPEE</sequence>
<dbReference type="Pfam" id="PF18406">
    <property type="entry name" value="DUF1281_C"/>
    <property type="match status" value="1"/>
</dbReference>
<protein>
    <recommendedName>
        <fullName evidence="1">YubB ferredoxin-like domain-containing protein</fullName>
    </recommendedName>
</protein>
<dbReference type="Gene3D" id="3.30.70.1270">
    <property type="entry name" value="Api92-like domains"/>
    <property type="match status" value="1"/>
</dbReference>
<reference evidence="3" key="1">
    <citation type="submission" date="2020-04" db="EMBL/GenBank/DDBJ databases">
        <authorList>
            <person name="Chiriac C."/>
            <person name="Salcher M."/>
            <person name="Ghai R."/>
            <person name="Kavagutti S V."/>
        </authorList>
    </citation>
    <scope>NUCLEOTIDE SEQUENCE</scope>
</reference>
<feature type="domain" description="YubB ferredoxin-like" evidence="1">
    <location>
        <begin position="88"/>
        <end position="160"/>
    </location>
</feature>
<evidence type="ECO:0000313" key="2">
    <source>
        <dbReference type="EMBL" id="CAB4147988.1"/>
    </source>
</evidence>
<organism evidence="3">
    <name type="scientific">uncultured Caudovirales phage</name>
    <dbReference type="NCBI Taxonomy" id="2100421"/>
    <lineage>
        <taxon>Viruses</taxon>
        <taxon>Duplodnaviria</taxon>
        <taxon>Heunggongvirae</taxon>
        <taxon>Uroviricota</taxon>
        <taxon>Caudoviricetes</taxon>
        <taxon>Peduoviridae</taxon>
        <taxon>Maltschvirus</taxon>
        <taxon>Maltschvirus maltsch</taxon>
    </lineage>
</organism>
<dbReference type="EMBL" id="LR796484">
    <property type="protein sequence ID" value="CAB4147988.1"/>
    <property type="molecule type" value="Genomic_DNA"/>
</dbReference>
<gene>
    <name evidence="2" type="ORF">UFOVP429_68</name>
    <name evidence="3" type="ORF">UFOVP696_99</name>
</gene>
<evidence type="ECO:0000313" key="3">
    <source>
        <dbReference type="EMBL" id="CAB4158231.1"/>
    </source>
</evidence>